<evidence type="ECO:0000259" key="7">
    <source>
        <dbReference type="SMART" id="SM00704"/>
    </source>
</evidence>
<dbReference type="PANTHER" id="PTHR13680:SF5">
    <property type="entry name" value="CDGSH IRON-SULFUR DOMAIN-CONTAINING PROTEIN 1"/>
    <property type="match status" value="1"/>
</dbReference>
<dbReference type="eggNOG" id="KOG3461">
    <property type="taxonomic scope" value="Eukaryota"/>
</dbReference>
<evidence type="ECO:0000256" key="4">
    <source>
        <dbReference type="ARBA" id="ARBA00023004"/>
    </source>
</evidence>
<dbReference type="GO" id="GO:0005741">
    <property type="term" value="C:mitochondrial outer membrane"/>
    <property type="evidence" value="ECO:0007669"/>
    <property type="project" value="TreeGrafter"/>
</dbReference>
<evidence type="ECO:0000256" key="1">
    <source>
        <dbReference type="ARBA" id="ARBA00008624"/>
    </source>
</evidence>
<dbReference type="OMA" id="SWVEWIA"/>
<reference evidence="8" key="2">
    <citation type="submission" date="2015-06" db="UniProtKB">
        <authorList>
            <consortium name="EnsemblMetazoa"/>
        </authorList>
    </citation>
    <scope>IDENTIFICATION</scope>
</reference>
<keyword evidence="9" id="KW-1185">Reference proteome</keyword>
<dbReference type="SMART" id="SM00704">
    <property type="entry name" value="ZnF_CDGSH"/>
    <property type="match status" value="1"/>
</dbReference>
<keyword evidence="5" id="KW-0411">Iron-sulfur</keyword>
<comment type="similarity">
    <text evidence="1">Belongs to the CISD protein family. CISD2 subfamily.</text>
</comment>
<dbReference type="EnsemblMetazoa" id="tetur14g00300.1">
    <property type="protein sequence ID" value="tetur14g00300.1"/>
    <property type="gene ID" value="tetur14g00300"/>
</dbReference>
<dbReference type="GO" id="GO:0051537">
    <property type="term" value="F:2 iron, 2 sulfur cluster binding"/>
    <property type="evidence" value="ECO:0007669"/>
    <property type="project" value="UniProtKB-KW"/>
</dbReference>
<accession>T1KKW8</accession>
<evidence type="ECO:0000256" key="3">
    <source>
        <dbReference type="ARBA" id="ARBA00022723"/>
    </source>
</evidence>
<dbReference type="FunFam" id="3.40.5.90:FF:000001">
    <property type="entry name" value="CDGSH iron-sulfur domain-containing protein 1"/>
    <property type="match status" value="1"/>
</dbReference>
<evidence type="ECO:0000313" key="9">
    <source>
        <dbReference type="Proteomes" id="UP000015104"/>
    </source>
</evidence>
<feature type="domain" description="Iron-binding zinc finger CDGSH type" evidence="7">
    <location>
        <begin position="47"/>
        <end position="85"/>
    </location>
</feature>
<dbReference type="Proteomes" id="UP000015104">
    <property type="component" value="Unassembled WGS sequence"/>
</dbReference>
<evidence type="ECO:0000256" key="6">
    <source>
        <dbReference type="ARBA" id="ARBA00034078"/>
    </source>
</evidence>
<dbReference type="OrthoDB" id="449252at2759"/>
<sequence>MESFKDPGQIFAYGAAFASLAYALYTKWQVCSLSAKINHTIQKDNAKVVHSFDMEDLGNNETFCRCWKSKKFPYCDGAHNKHNKETGDNIGPLIIKQKAA</sequence>
<dbReference type="EMBL" id="CAEY01000201">
    <property type="status" value="NOT_ANNOTATED_CDS"/>
    <property type="molecule type" value="Genomic_DNA"/>
</dbReference>
<keyword evidence="2" id="KW-0001">2Fe-2S</keyword>
<evidence type="ECO:0000256" key="5">
    <source>
        <dbReference type="ARBA" id="ARBA00023014"/>
    </source>
</evidence>
<dbReference type="GO" id="GO:0046872">
    <property type="term" value="F:metal ion binding"/>
    <property type="evidence" value="ECO:0007669"/>
    <property type="project" value="UniProtKB-KW"/>
</dbReference>
<dbReference type="InterPro" id="IPR018967">
    <property type="entry name" value="FeS-contain_CDGSH-typ"/>
</dbReference>
<proteinExistence type="inferred from homology"/>
<comment type="cofactor">
    <cofactor evidence="6">
        <name>[2Fe-2S] cluster</name>
        <dbReference type="ChEBI" id="CHEBI:190135"/>
    </cofactor>
</comment>
<dbReference type="InterPro" id="IPR042216">
    <property type="entry name" value="MitoNEET_CISD"/>
</dbReference>
<organism evidence="8 9">
    <name type="scientific">Tetranychus urticae</name>
    <name type="common">Two-spotted spider mite</name>
    <dbReference type="NCBI Taxonomy" id="32264"/>
    <lineage>
        <taxon>Eukaryota</taxon>
        <taxon>Metazoa</taxon>
        <taxon>Ecdysozoa</taxon>
        <taxon>Arthropoda</taxon>
        <taxon>Chelicerata</taxon>
        <taxon>Arachnida</taxon>
        <taxon>Acari</taxon>
        <taxon>Acariformes</taxon>
        <taxon>Trombidiformes</taxon>
        <taxon>Prostigmata</taxon>
        <taxon>Eleutherengona</taxon>
        <taxon>Raphignathae</taxon>
        <taxon>Tetranychoidea</taxon>
        <taxon>Tetranychidae</taxon>
        <taxon>Tetranychus</taxon>
    </lineage>
</organism>
<dbReference type="Pfam" id="PF09360">
    <property type="entry name" value="zf-CDGSH"/>
    <property type="match status" value="1"/>
</dbReference>
<dbReference type="InterPro" id="IPR045131">
    <property type="entry name" value="CISD1/2"/>
</dbReference>
<keyword evidence="3" id="KW-0479">Metal-binding</keyword>
<dbReference type="Gene3D" id="3.40.5.90">
    <property type="entry name" value="CDGSH iron-sulfur domain, mitoNEET-type"/>
    <property type="match status" value="1"/>
</dbReference>
<reference evidence="9" key="1">
    <citation type="submission" date="2011-08" db="EMBL/GenBank/DDBJ databases">
        <authorList>
            <person name="Rombauts S."/>
        </authorList>
    </citation>
    <scope>NUCLEOTIDE SEQUENCE</scope>
    <source>
        <strain evidence="9">London</strain>
    </source>
</reference>
<name>T1KKW8_TETUR</name>
<dbReference type="AlphaFoldDB" id="T1KKW8"/>
<dbReference type="HOGENOM" id="CLU_132293_1_0_1"/>
<protein>
    <recommendedName>
        <fullName evidence="7">Iron-binding zinc finger CDGSH type domain-containing protein</fullName>
    </recommendedName>
</protein>
<dbReference type="KEGG" id="tut:107365361"/>
<evidence type="ECO:0000256" key="2">
    <source>
        <dbReference type="ARBA" id="ARBA00022714"/>
    </source>
</evidence>
<dbReference type="GO" id="GO:0010506">
    <property type="term" value="P:regulation of autophagy"/>
    <property type="evidence" value="ECO:0007669"/>
    <property type="project" value="InterPro"/>
</dbReference>
<keyword evidence="4" id="KW-0408">Iron</keyword>
<dbReference type="PANTHER" id="PTHR13680">
    <property type="entry name" value="CDGSH IRON-SULFUR DOMAIN-CONTAINING PROTEIN 1"/>
    <property type="match status" value="1"/>
</dbReference>
<dbReference type="STRING" id="32264.T1KKW8"/>
<evidence type="ECO:0000313" key="8">
    <source>
        <dbReference type="EnsemblMetazoa" id="tetur14g00300.1"/>
    </source>
</evidence>
<gene>
    <name evidence="8" type="primary">107365361</name>
</gene>